<dbReference type="FunFam" id="2.60.40.10:FF:000813">
    <property type="entry name" value="Vesicle-associated protein 1-1"/>
    <property type="match status" value="1"/>
</dbReference>
<dbReference type="PROSITE" id="PS50202">
    <property type="entry name" value="MSP"/>
    <property type="match status" value="1"/>
</dbReference>
<dbReference type="InterPro" id="IPR013783">
    <property type="entry name" value="Ig-like_fold"/>
</dbReference>
<dbReference type="InterPro" id="IPR008962">
    <property type="entry name" value="PapD-like_sf"/>
</dbReference>
<evidence type="ECO:0000259" key="6">
    <source>
        <dbReference type="PROSITE" id="PS50202"/>
    </source>
</evidence>
<dbReference type="GO" id="GO:0005789">
    <property type="term" value="C:endoplasmic reticulum membrane"/>
    <property type="evidence" value="ECO:0007669"/>
    <property type="project" value="InterPro"/>
</dbReference>
<keyword evidence="3" id="KW-0812">Transmembrane</keyword>
<gene>
    <name evidence="7" type="ORF">Godav_007181</name>
</gene>
<evidence type="ECO:0000256" key="2">
    <source>
        <dbReference type="ARBA" id="ARBA00008932"/>
    </source>
</evidence>
<name>A0A7J8S6S0_GOSDV</name>
<reference evidence="7 8" key="1">
    <citation type="journal article" date="2019" name="Genome Biol. Evol.">
        <title>Insights into the evolution of the New World diploid cottons (Gossypium, subgenus Houzingenia) based on genome sequencing.</title>
        <authorList>
            <person name="Grover C.E."/>
            <person name="Arick M.A. 2nd"/>
            <person name="Thrash A."/>
            <person name="Conover J.L."/>
            <person name="Sanders W.S."/>
            <person name="Peterson D.G."/>
            <person name="Frelichowski J.E."/>
            <person name="Scheffler J.A."/>
            <person name="Scheffler B.E."/>
            <person name="Wendel J.F."/>
        </authorList>
    </citation>
    <scope>NUCLEOTIDE SEQUENCE [LARGE SCALE GENOMIC DNA]</scope>
    <source>
        <strain evidence="7">27</strain>
        <tissue evidence="7">Leaf</tissue>
    </source>
</reference>
<organism evidence="7 8">
    <name type="scientific">Gossypium davidsonii</name>
    <name type="common">Davidson's cotton</name>
    <name type="synonym">Gossypium klotzschianum subsp. davidsonii</name>
    <dbReference type="NCBI Taxonomy" id="34287"/>
    <lineage>
        <taxon>Eukaryota</taxon>
        <taxon>Viridiplantae</taxon>
        <taxon>Streptophyta</taxon>
        <taxon>Embryophyta</taxon>
        <taxon>Tracheophyta</taxon>
        <taxon>Spermatophyta</taxon>
        <taxon>Magnoliopsida</taxon>
        <taxon>eudicotyledons</taxon>
        <taxon>Gunneridae</taxon>
        <taxon>Pentapetalae</taxon>
        <taxon>rosids</taxon>
        <taxon>malvids</taxon>
        <taxon>Malvales</taxon>
        <taxon>Malvaceae</taxon>
        <taxon>Malvoideae</taxon>
        <taxon>Gossypium</taxon>
    </lineage>
</organism>
<feature type="domain" description="MSP" evidence="6">
    <location>
        <begin position="6"/>
        <end position="126"/>
    </location>
</feature>
<dbReference type="EMBL" id="JABFAC010000008">
    <property type="protein sequence ID" value="MBA0621573.1"/>
    <property type="molecule type" value="Genomic_DNA"/>
</dbReference>
<dbReference type="GO" id="GO:0090158">
    <property type="term" value="P:endoplasmic reticulum membrane organization"/>
    <property type="evidence" value="ECO:0007669"/>
    <property type="project" value="TreeGrafter"/>
</dbReference>
<sequence length="312" mass="34738">MSTGELLSSEPSELKFPFELKKQISCSLQLSNKTDNYVAFKVKTTNPKKYCVRPNTGVVLPRSTCDVIVTMQAQKEAPPDMQCRDKFLLQSVKVNDGLTANDITAEMFNKEAGNVVEECKLKVVYISPPSTAQEGSEEGPSDGKHANAAEFASGARAFTEGLEAQEISSEEKALMTKLTEEKNKAIQQSNKLRHELQKALCVLLIKSLWYSSVLPLPSSFVVMTKQQKRWWCVIHVCHVDRLARHNYGIYHEEVVSDPGPSEYFPSTYLPLDKYDEGKGRGISSRWTASPSIGCYLLALSKLAELVMVGSYL</sequence>
<keyword evidence="4" id="KW-1133">Transmembrane helix</keyword>
<protein>
    <recommendedName>
        <fullName evidence="6">MSP domain-containing protein</fullName>
    </recommendedName>
</protein>
<keyword evidence="5" id="KW-0472">Membrane</keyword>
<dbReference type="Proteomes" id="UP000593561">
    <property type="component" value="Unassembled WGS sequence"/>
</dbReference>
<dbReference type="InterPro" id="IPR016763">
    <property type="entry name" value="VAP"/>
</dbReference>
<evidence type="ECO:0000313" key="8">
    <source>
        <dbReference type="Proteomes" id="UP000593561"/>
    </source>
</evidence>
<evidence type="ECO:0000313" key="7">
    <source>
        <dbReference type="EMBL" id="MBA0621573.1"/>
    </source>
</evidence>
<proteinExistence type="inferred from homology"/>
<keyword evidence="8" id="KW-1185">Reference proteome</keyword>
<dbReference type="PANTHER" id="PTHR10809:SF6">
    <property type="entry name" value="AT11025P-RELATED"/>
    <property type="match status" value="1"/>
</dbReference>
<dbReference type="AlphaFoldDB" id="A0A7J8S6S0"/>
<dbReference type="PANTHER" id="PTHR10809">
    <property type="entry name" value="VESICLE-ASSOCIATED MEMBRANE PROTEIN-ASSOCIATED PROTEIN"/>
    <property type="match status" value="1"/>
</dbReference>
<dbReference type="Gene3D" id="2.60.40.10">
    <property type="entry name" value="Immunoglobulins"/>
    <property type="match status" value="1"/>
</dbReference>
<dbReference type="GO" id="GO:0005886">
    <property type="term" value="C:plasma membrane"/>
    <property type="evidence" value="ECO:0007669"/>
    <property type="project" value="TreeGrafter"/>
</dbReference>
<dbReference type="Pfam" id="PF00635">
    <property type="entry name" value="Motile_Sperm"/>
    <property type="match status" value="1"/>
</dbReference>
<dbReference type="InterPro" id="IPR000535">
    <property type="entry name" value="MSP_dom"/>
</dbReference>
<dbReference type="GO" id="GO:0061817">
    <property type="term" value="P:endoplasmic reticulum-plasma membrane tethering"/>
    <property type="evidence" value="ECO:0007669"/>
    <property type="project" value="TreeGrafter"/>
</dbReference>
<evidence type="ECO:0000256" key="4">
    <source>
        <dbReference type="ARBA" id="ARBA00022989"/>
    </source>
</evidence>
<evidence type="ECO:0000256" key="5">
    <source>
        <dbReference type="ARBA" id="ARBA00023136"/>
    </source>
</evidence>
<evidence type="ECO:0000256" key="3">
    <source>
        <dbReference type="ARBA" id="ARBA00022692"/>
    </source>
</evidence>
<dbReference type="SUPFAM" id="SSF49354">
    <property type="entry name" value="PapD-like"/>
    <property type="match status" value="1"/>
</dbReference>
<comment type="caution">
    <text evidence="7">The sequence shown here is derived from an EMBL/GenBank/DDBJ whole genome shotgun (WGS) entry which is preliminary data.</text>
</comment>
<evidence type="ECO:0000256" key="1">
    <source>
        <dbReference type="ARBA" id="ARBA00004211"/>
    </source>
</evidence>
<comment type="subcellular location">
    <subcellularLocation>
        <location evidence="1">Membrane</location>
        <topology evidence="1">Single-pass type IV membrane protein</topology>
    </subcellularLocation>
</comment>
<comment type="similarity">
    <text evidence="2">Belongs to the VAMP-associated protein (VAP) (TC 9.B.17) family.</text>
</comment>
<accession>A0A7J8S6S0</accession>